<keyword evidence="9" id="KW-0046">Antibiotic resistance</keyword>
<evidence type="ECO:0000256" key="3">
    <source>
        <dbReference type="ARBA" id="ARBA00022448"/>
    </source>
</evidence>
<evidence type="ECO:0000256" key="9">
    <source>
        <dbReference type="ARBA" id="ARBA00023251"/>
    </source>
</evidence>
<feature type="transmembrane region" description="Helical" evidence="10">
    <location>
        <begin position="129"/>
        <end position="149"/>
    </location>
</feature>
<evidence type="ECO:0000313" key="13">
    <source>
        <dbReference type="EMBL" id="TNC48865.1"/>
    </source>
</evidence>
<organism evidence="12 14">
    <name type="scientific">Mumia zhuanghuii</name>
    <dbReference type="NCBI Taxonomy" id="2585211"/>
    <lineage>
        <taxon>Bacteria</taxon>
        <taxon>Bacillati</taxon>
        <taxon>Actinomycetota</taxon>
        <taxon>Actinomycetes</taxon>
        <taxon>Propionibacteriales</taxon>
        <taxon>Nocardioidaceae</taxon>
        <taxon>Mumia</taxon>
    </lineage>
</organism>
<feature type="transmembrane region" description="Helical" evidence="10">
    <location>
        <begin position="238"/>
        <end position="259"/>
    </location>
</feature>
<feature type="domain" description="ABC transmembrane type-2" evidence="11">
    <location>
        <begin position="41"/>
        <end position="262"/>
    </location>
</feature>
<comment type="caution">
    <text evidence="12">The sequence shown here is derived from an EMBL/GenBank/DDBJ whole genome shotgun (WGS) entry which is preliminary data.</text>
</comment>
<dbReference type="GO" id="GO:0015920">
    <property type="term" value="P:lipopolysaccharide transport"/>
    <property type="evidence" value="ECO:0007669"/>
    <property type="project" value="TreeGrafter"/>
</dbReference>
<feature type="transmembrane region" description="Helical" evidence="10">
    <location>
        <begin position="155"/>
        <end position="176"/>
    </location>
</feature>
<dbReference type="EMBL" id="VDFR01000061">
    <property type="protein sequence ID" value="TNC46110.1"/>
    <property type="molecule type" value="Genomic_DNA"/>
</dbReference>
<dbReference type="InterPro" id="IPR000412">
    <property type="entry name" value="ABC_2_transport"/>
</dbReference>
<evidence type="ECO:0000256" key="10">
    <source>
        <dbReference type="RuleBase" id="RU361157"/>
    </source>
</evidence>
<reference evidence="12 14" key="1">
    <citation type="submission" date="2019-05" db="EMBL/GenBank/DDBJ databases">
        <title>Mumia sp. nov., isolated from the intestinal contents of plateau pika (Ochotona curzoniae) in the Qinghai-Tibet plateau of China.</title>
        <authorList>
            <person name="Tian Z."/>
        </authorList>
    </citation>
    <scope>NUCLEOTIDE SEQUENCE [LARGE SCALE GENOMIC DNA]</scope>
    <source>
        <strain evidence="14">527</strain>
        <strain evidence="12">Z527</strain>
    </source>
</reference>
<evidence type="ECO:0000256" key="7">
    <source>
        <dbReference type="ARBA" id="ARBA00022989"/>
    </source>
</evidence>
<comment type="similarity">
    <text evidence="2 10">Belongs to the ABC-2 integral membrane protein family.</text>
</comment>
<evidence type="ECO:0000313" key="12">
    <source>
        <dbReference type="EMBL" id="TNC46110.1"/>
    </source>
</evidence>
<keyword evidence="3 10" id="KW-0813">Transport</keyword>
<dbReference type="AlphaFoldDB" id="A0A5C4MNC1"/>
<comment type="subcellular location">
    <subcellularLocation>
        <location evidence="1">Cell inner membrane</location>
        <topology evidence="1">Multi-pass membrane protein</topology>
    </subcellularLocation>
    <subcellularLocation>
        <location evidence="10">Cell membrane</location>
        <topology evidence="10">Multi-pass membrane protein</topology>
    </subcellularLocation>
</comment>
<dbReference type="InterPro" id="IPR013525">
    <property type="entry name" value="ABC2_TM"/>
</dbReference>
<keyword evidence="8 10" id="KW-0472">Membrane</keyword>
<dbReference type="RefSeq" id="WP_139085458.1">
    <property type="nucleotide sequence ID" value="NZ_VDFR01000032.1"/>
</dbReference>
<dbReference type="Proteomes" id="UP000306740">
    <property type="component" value="Unassembled WGS sequence"/>
</dbReference>
<dbReference type="PRINTS" id="PR00164">
    <property type="entry name" value="ABC2TRNSPORT"/>
</dbReference>
<keyword evidence="4 10" id="KW-1003">Cell membrane</keyword>
<dbReference type="InterPro" id="IPR047817">
    <property type="entry name" value="ABC2_TM_bact-type"/>
</dbReference>
<sequence length="270" mass="30985">MVDSSYTRSPWARVRAIWRVRKIFFLLVRRDLKVRYANSVLGYVWTILDPLLMSLVYWAVFSMLFGRDVPGDEPYIVFLLAGMLPWQWFNSSVSQTSKALRSSARLVRSTNLPREIWVLRAVASNAVEYLFALPVLAGFLVAFQVPIHWNMLVTLPLAFVLMAVLLSGLGLALSVLTVLVPDLYRVVQIFLRLFFYASPILYSTERLPKDLQWVYVANPVADILQLFRSGIFPHYLNWLHVGYAAAVSTVVLALGWWVFARLERTVLKEL</sequence>
<accession>A0A5C4MNC1</accession>
<name>A0A5C4MNC1_9ACTN</name>
<evidence type="ECO:0000256" key="8">
    <source>
        <dbReference type="ARBA" id="ARBA00023136"/>
    </source>
</evidence>
<dbReference type="GO" id="GO:0046677">
    <property type="term" value="P:response to antibiotic"/>
    <property type="evidence" value="ECO:0007669"/>
    <property type="project" value="UniProtKB-KW"/>
</dbReference>
<keyword evidence="7 10" id="KW-1133">Transmembrane helix</keyword>
<dbReference type="Pfam" id="PF01061">
    <property type="entry name" value="ABC2_membrane"/>
    <property type="match status" value="1"/>
</dbReference>
<evidence type="ECO:0000256" key="2">
    <source>
        <dbReference type="ARBA" id="ARBA00007783"/>
    </source>
</evidence>
<feature type="transmembrane region" description="Helical" evidence="10">
    <location>
        <begin position="40"/>
        <end position="60"/>
    </location>
</feature>
<dbReference type="GO" id="GO:0140359">
    <property type="term" value="F:ABC-type transporter activity"/>
    <property type="evidence" value="ECO:0007669"/>
    <property type="project" value="InterPro"/>
</dbReference>
<keyword evidence="6 10" id="KW-0812">Transmembrane</keyword>
<dbReference type="PROSITE" id="PS51012">
    <property type="entry name" value="ABC_TM2"/>
    <property type="match status" value="1"/>
</dbReference>
<dbReference type="GO" id="GO:0043190">
    <property type="term" value="C:ATP-binding cassette (ABC) transporter complex"/>
    <property type="evidence" value="ECO:0007669"/>
    <property type="project" value="InterPro"/>
</dbReference>
<evidence type="ECO:0000313" key="14">
    <source>
        <dbReference type="Proteomes" id="UP000306740"/>
    </source>
</evidence>
<proteinExistence type="inferred from homology"/>
<feature type="transmembrane region" description="Helical" evidence="10">
    <location>
        <begin position="75"/>
        <end position="93"/>
    </location>
</feature>
<dbReference type="OrthoDB" id="9789409at2"/>
<evidence type="ECO:0000256" key="5">
    <source>
        <dbReference type="ARBA" id="ARBA00022519"/>
    </source>
</evidence>
<gene>
    <name evidence="13" type="ORF">FHE65_06770</name>
    <name evidence="12" type="ORF">FHE65_13685</name>
</gene>
<comment type="caution">
    <text evidence="10">Lacks conserved residue(s) required for the propagation of feature annotation.</text>
</comment>
<evidence type="ECO:0000256" key="4">
    <source>
        <dbReference type="ARBA" id="ARBA00022475"/>
    </source>
</evidence>
<evidence type="ECO:0000256" key="1">
    <source>
        <dbReference type="ARBA" id="ARBA00004429"/>
    </source>
</evidence>
<dbReference type="PANTHER" id="PTHR30413:SF8">
    <property type="entry name" value="TRANSPORT PERMEASE PROTEIN"/>
    <property type="match status" value="1"/>
</dbReference>
<dbReference type="PANTHER" id="PTHR30413">
    <property type="entry name" value="INNER MEMBRANE TRANSPORT PERMEASE"/>
    <property type="match status" value="1"/>
</dbReference>
<evidence type="ECO:0000259" key="11">
    <source>
        <dbReference type="PROSITE" id="PS51012"/>
    </source>
</evidence>
<keyword evidence="5" id="KW-0997">Cell inner membrane</keyword>
<protein>
    <recommendedName>
        <fullName evidence="10">Transport permease protein</fullName>
    </recommendedName>
</protein>
<evidence type="ECO:0000256" key="6">
    <source>
        <dbReference type="ARBA" id="ARBA00022692"/>
    </source>
</evidence>
<dbReference type="EMBL" id="VDFR01000032">
    <property type="protein sequence ID" value="TNC48865.1"/>
    <property type="molecule type" value="Genomic_DNA"/>
</dbReference>